<organism evidence="2 3">
    <name type="scientific">Mytilus coruscus</name>
    <name type="common">Sea mussel</name>
    <dbReference type="NCBI Taxonomy" id="42192"/>
    <lineage>
        <taxon>Eukaryota</taxon>
        <taxon>Metazoa</taxon>
        <taxon>Spiralia</taxon>
        <taxon>Lophotrochozoa</taxon>
        <taxon>Mollusca</taxon>
        <taxon>Bivalvia</taxon>
        <taxon>Autobranchia</taxon>
        <taxon>Pteriomorphia</taxon>
        <taxon>Mytilida</taxon>
        <taxon>Mytiloidea</taxon>
        <taxon>Mytilidae</taxon>
        <taxon>Mytilinae</taxon>
        <taxon>Mytilus</taxon>
    </lineage>
</organism>
<dbReference type="AlphaFoldDB" id="A0A6J8AEI7"/>
<feature type="domain" description="Ig-like" evidence="1">
    <location>
        <begin position="108"/>
        <end position="178"/>
    </location>
</feature>
<dbReference type="InterPro" id="IPR013783">
    <property type="entry name" value="Ig-like_fold"/>
</dbReference>
<dbReference type="InterPro" id="IPR003599">
    <property type="entry name" value="Ig_sub"/>
</dbReference>
<reference evidence="2 3" key="1">
    <citation type="submission" date="2020-06" db="EMBL/GenBank/DDBJ databases">
        <authorList>
            <person name="Li R."/>
            <person name="Bekaert M."/>
        </authorList>
    </citation>
    <scope>NUCLEOTIDE SEQUENCE [LARGE SCALE GENOMIC DNA]</scope>
    <source>
        <strain evidence="3">wild</strain>
    </source>
</reference>
<keyword evidence="3" id="KW-1185">Reference proteome</keyword>
<evidence type="ECO:0000259" key="1">
    <source>
        <dbReference type="PROSITE" id="PS50835"/>
    </source>
</evidence>
<dbReference type="SUPFAM" id="SSF48726">
    <property type="entry name" value="Immunoglobulin"/>
    <property type="match status" value="3"/>
</dbReference>
<dbReference type="PANTHER" id="PTHR46013">
    <property type="entry name" value="VASCULAR CELL ADHESION MOLECULE 1"/>
    <property type="match status" value="1"/>
</dbReference>
<accession>A0A6J8AEI7</accession>
<dbReference type="InterPro" id="IPR003598">
    <property type="entry name" value="Ig_sub2"/>
</dbReference>
<sequence length="286" mass="31829">MFQRDAPSVTVSPEYNVYNVIENTTNFELNCTVTGANPAVKSYRWYKDGLIISTAATYTLSTVQRSNTGNYTCDATNSVDSSDPSSALQLNVLFGIELNPIRRKEYQEGKQLSITCTGKSKPAITDYDIEWTKENNNTFIRTGKQLVINNVNKLDLGTYVCSVVIQLTPTVGQPVNVTGTTSVEVDILYCRFHFTDIPIVSTSSRLNPYNVIENTTHVNVTCRVTDSNPPATSFRWYKDNSVIGTTATYTIERMNRSHSGRYSCDATNRVGTSRQSSELTLNVLCK</sequence>
<dbReference type="InterPro" id="IPR007110">
    <property type="entry name" value="Ig-like_dom"/>
</dbReference>
<evidence type="ECO:0000313" key="2">
    <source>
        <dbReference type="EMBL" id="CAC5365729.1"/>
    </source>
</evidence>
<dbReference type="Proteomes" id="UP000507470">
    <property type="component" value="Unassembled WGS sequence"/>
</dbReference>
<dbReference type="Pfam" id="PF13895">
    <property type="entry name" value="Ig_2"/>
    <property type="match status" value="3"/>
</dbReference>
<dbReference type="InterPro" id="IPR036179">
    <property type="entry name" value="Ig-like_dom_sf"/>
</dbReference>
<feature type="domain" description="Ig-like" evidence="1">
    <location>
        <begin position="198"/>
        <end position="280"/>
    </location>
</feature>
<dbReference type="SMART" id="SM00408">
    <property type="entry name" value="IGc2"/>
    <property type="match status" value="3"/>
</dbReference>
<name>A0A6J8AEI7_MYTCO</name>
<dbReference type="OrthoDB" id="6162882at2759"/>
<evidence type="ECO:0000313" key="3">
    <source>
        <dbReference type="Proteomes" id="UP000507470"/>
    </source>
</evidence>
<dbReference type="SMART" id="SM00409">
    <property type="entry name" value="IG"/>
    <property type="match status" value="3"/>
</dbReference>
<dbReference type="EMBL" id="CACVKT020001176">
    <property type="protein sequence ID" value="CAC5365729.1"/>
    <property type="molecule type" value="Genomic_DNA"/>
</dbReference>
<dbReference type="PROSITE" id="PS50835">
    <property type="entry name" value="IG_LIKE"/>
    <property type="match status" value="3"/>
</dbReference>
<protein>
    <recommendedName>
        <fullName evidence="1">Ig-like domain-containing protein</fullName>
    </recommendedName>
</protein>
<dbReference type="CDD" id="cd00096">
    <property type="entry name" value="Ig"/>
    <property type="match status" value="1"/>
</dbReference>
<dbReference type="PANTHER" id="PTHR46013:SF7">
    <property type="entry name" value="IG-LIKE DOMAIN-CONTAINING PROTEIN"/>
    <property type="match status" value="1"/>
</dbReference>
<feature type="domain" description="Ig-like" evidence="1">
    <location>
        <begin position="7"/>
        <end position="91"/>
    </location>
</feature>
<dbReference type="Gene3D" id="2.60.40.10">
    <property type="entry name" value="Immunoglobulins"/>
    <property type="match status" value="3"/>
</dbReference>
<proteinExistence type="predicted"/>
<gene>
    <name evidence="2" type="ORF">MCOR_6285</name>
</gene>